<dbReference type="InterPro" id="IPR036156">
    <property type="entry name" value="Beta-gal/glucu_dom_sf"/>
</dbReference>
<organism evidence="10 11">
    <name type="scientific">Pontiella desulfatans</name>
    <dbReference type="NCBI Taxonomy" id="2750659"/>
    <lineage>
        <taxon>Bacteria</taxon>
        <taxon>Pseudomonadati</taxon>
        <taxon>Kiritimatiellota</taxon>
        <taxon>Kiritimatiellia</taxon>
        <taxon>Kiritimatiellales</taxon>
        <taxon>Pontiellaceae</taxon>
        <taxon>Pontiella</taxon>
    </lineage>
</organism>
<dbReference type="InterPro" id="IPR051913">
    <property type="entry name" value="GH2_Domain-Containing"/>
</dbReference>
<dbReference type="InterPro" id="IPR032311">
    <property type="entry name" value="DUF4982"/>
</dbReference>
<keyword evidence="3" id="KW-0326">Glycosidase</keyword>
<evidence type="ECO:0000313" key="10">
    <source>
        <dbReference type="EMBL" id="VGO14882.1"/>
    </source>
</evidence>
<keyword evidence="4" id="KW-0732">Signal</keyword>
<sequence length="799" mass="90388">MTIKQCALLMFLTVGMASARETMDCNFGWKFHGGDGDAAAFSAVSFDDRLWRAVDLPHDYQIEQPWAEPAEEQKRMEKKKQPFVSRGFKELGIGWYRKELKVDPAWKGKRVLLDIGGIMYVGDVWFNGIKVGTNEYGYLGTEHDLTGHINWDGKNVVTVRADNTLNSRWYTGGGLYRKVHLVVKEPVSIARHGVFVSTPVITDKQASVKVQVELDNLTGKKPQAAVAVRILSPDGKAVANGNARIQLNGKSTTSTLELTVTQPQRWSTEEPNLYTAEVTVTAADNVLDNVSENFGFRTIEWDPEQGMVLNGKRVKFHWVNVHHTFGALGAANYEAAIVKRFNVLKEMGVNGIRLAHNPYASSFYELADQHGILLVDELFDQWEGQNNYRVDFFDAIVPWSTKEWIKRSRNHPSVILYSLGNEIWTHQIANLGKHKQWRVPVYNILKEECVKYDDTRKFTVGLYPAREEGMTRSDERYKDSKPAEIAFVSDVMSQNYLYSWFATDHITYPDWLFFQSEATTVGMGKNYFGMPEEAVGLAYWGAIMYVGESFGWPQKGWVNSVIDLSLEKRPQFHYIRSYYRDEPMVHIGIYEKEAKLVLWNDVELGMAQMDESWNRPLNSHVKMDVWTNAEEVELLLNGRSLGTQKNPLDNPDQRNKTTWQVDYEPGVLKAVARTQGKVVAEHVIETVGKPVALKLEADNPSWKGDGFDLQHIRVSAVDDKGRLVFDSTDLVQFSVEGPARLVAVDNGDMLSDELHVANERSLHRGTALAILRAGRQSGSVTFAAEAEGFEPIALTFEVK</sequence>
<evidence type="ECO:0000259" key="5">
    <source>
        <dbReference type="Pfam" id="PF00703"/>
    </source>
</evidence>
<dbReference type="GO" id="GO:0004553">
    <property type="term" value="F:hydrolase activity, hydrolyzing O-glycosyl compounds"/>
    <property type="evidence" value="ECO:0007669"/>
    <property type="project" value="InterPro"/>
</dbReference>
<comment type="similarity">
    <text evidence="1">Belongs to the glycosyl hydrolase 2 family.</text>
</comment>
<dbReference type="Gene3D" id="2.60.120.260">
    <property type="entry name" value="Galactose-binding domain-like"/>
    <property type="match status" value="1"/>
</dbReference>
<evidence type="ECO:0000259" key="8">
    <source>
        <dbReference type="Pfam" id="PF16355"/>
    </source>
</evidence>
<dbReference type="SUPFAM" id="SSF49785">
    <property type="entry name" value="Galactose-binding domain-like"/>
    <property type="match status" value="1"/>
</dbReference>
<evidence type="ECO:0000256" key="4">
    <source>
        <dbReference type="SAM" id="SignalP"/>
    </source>
</evidence>
<proteinExistence type="inferred from homology"/>
<dbReference type="SUPFAM" id="SSF51445">
    <property type="entry name" value="(Trans)glycosidases"/>
    <property type="match status" value="1"/>
</dbReference>
<dbReference type="Pfam" id="PF16355">
    <property type="entry name" value="DUF4982"/>
    <property type="match status" value="1"/>
</dbReference>
<dbReference type="RefSeq" id="WP_168442351.1">
    <property type="nucleotide sequence ID" value="NZ_CAAHFG010000002.1"/>
</dbReference>
<dbReference type="InterPro" id="IPR017853">
    <property type="entry name" value="GH"/>
</dbReference>
<protein>
    <submittedName>
        <fullName evidence="10">Beta-galactosidase BoGH2A</fullName>
    </submittedName>
</protein>
<keyword evidence="2" id="KW-0378">Hydrolase</keyword>
<keyword evidence="11" id="KW-1185">Reference proteome</keyword>
<evidence type="ECO:0000256" key="2">
    <source>
        <dbReference type="ARBA" id="ARBA00022801"/>
    </source>
</evidence>
<dbReference type="InterPro" id="IPR006103">
    <property type="entry name" value="Glyco_hydro_2_cat"/>
</dbReference>
<gene>
    <name evidence="10" type="ORF">PDESU_03452</name>
</gene>
<evidence type="ECO:0000256" key="3">
    <source>
        <dbReference type="ARBA" id="ARBA00023295"/>
    </source>
</evidence>
<feature type="chain" id="PRO_5025429025" evidence="4">
    <location>
        <begin position="20"/>
        <end position="799"/>
    </location>
</feature>
<dbReference type="PANTHER" id="PTHR42732:SF1">
    <property type="entry name" value="BETA-MANNOSIDASE"/>
    <property type="match status" value="1"/>
</dbReference>
<dbReference type="InterPro" id="IPR013783">
    <property type="entry name" value="Ig-like_fold"/>
</dbReference>
<dbReference type="InterPro" id="IPR006101">
    <property type="entry name" value="Glyco_hydro_2"/>
</dbReference>
<feature type="domain" description="Glycoside hydrolase family 2 immunoglobulin-like beta-sandwich" evidence="5">
    <location>
        <begin position="193"/>
        <end position="297"/>
    </location>
</feature>
<dbReference type="Pfam" id="PF18565">
    <property type="entry name" value="Glyco_hydro2_C5"/>
    <property type="match status" value="1"/>
</dbReference>
<dbReference type="AlphaFoldDB" id="A0A6C2U4B3"/>
<dbReference type="Pfam" id="PF02837">
    <property type="entry name" value="Glyco_hydro_2_N"/>
    <property type="match status" value="1"/>
</dbReference>
<dbReference type="Pfam" id="PF00703">
    <property type="entry name" value="Glyco_hydro_2"/>
    <property type="match status" value="1"/>
</dbReference>
<dbReference type="InterPro" id="IPR040605">
    <property type="entry name" value="Glyco_hydro2_dom5"/>
</dbReference>
<evidence type="ECO:0000259" key="6">
    <source>
        <dbReference type="Pfam" id="PF02836"/>
    </source>
</evidence>
<feature type="domain" description="Glycoside hydrolase family 2 catalytic" evidence="6">
    <location>
        <begin position="306"/>
        <end position="423"/>
    </location>
</feature>
<dbReference type="PRINTS" id="PR00132">
    <property type="entry name" value="GLHYDRLASE2"/>
</dbReference>
<dbReference type="Gene3D" id="3.20.20.80">
    <property type="entry name" value="Glycosidases"/>
    <property type="match status" value="1"/>
</dbReference>
<feature type="domain" description="Glycoside hydrolase family 2" evidence="9">
    <location>
        <begin position="693"/>
        <end position="791"/>
    </location>
</feature>
<dbReference type="Gene3D" id="2.60.40.10">
    <property type="entry name" value="Immunoglobulins"/>
    <property type="match status" value="3"/>
</dbReference>
<evidence type="ECO:0000256" key="1">
    <source>
        <dbReference type="ARBA" id="ARBA00007401"/>
    </source>
</evidence>
<dbReference type="SUPFAM" id="SSF49303">
    <property type="entry name" value="beta-Galactosidase/glucuronidase domain"/>
    <property type="match status" value="1"/>
</dbReference>
<reference evidence="10 11" key="1">
    <citation type="submission" date="2019-04" db="EMBL/GenBank/DDBJ databases">
        <authorList>
            <person name="Van Vliet M D."/>
        </authorList>
    </citation>
    <scope>NUCLEOTIDE SEQUENCE [LARGE SCALE GENOMIC DNA]</scope>
    <source>
        <strain evidence="10 11">F1</strain>
    </source>
</reference>
<dbReference type="EMBL" id="CAAHFG010000002">
    <property type="protein sequence ID" value="VGO14882.1"/>
    <property type="molecule type" value="Genomic_DNA"/>
</dbReference>
<feature type="domain" description="Glycosyl hydrolases family 2 sugar binding" evidence="7">
    <location>
        <begin position="92"/>
        <end position="161"/>
    </location>
</feature>
<evidence type="ECO:0000259" key="9">
    <source>
        <dbReference type="Pfam" id="PF18565"/>
    </source>
</evidence>
<dbReference type="InterPro" id="IPR008979">
    <property type="entry name" value="Galactose-bd-like_sf"/>
</dbReference>
<feature type="domain" description="DUF4982" evidence="8">
    <location>
        <begin position="623"/>
        <end position="680"/>
    </location>
</feature>
<dbReference type="Proteomes" id="UP000366872">
    <property type="component" value="Unassembled WGS sequence"/>
</dbReference>
<dbReference type="GO" id="GO:0005975">
    <property type="term" value="P:carbohydrate metabolic process"/>
    <property type="evidence" value="ECO:0007669"/>
    <property type="project" value="InterPro"/>
</dbReference>
<evidence type="ECO:0000313" key="11">
    <source>
        <dbReference type="Proteomes" id="UP000366872"/>
    </source>
</evidence>
<accession>A0A6C2U4B3</accession>
<dbReference type="Pfam" id="PF02836">
    <property type="entry name" value="Glyco_hydro_2_C"/>
    <property type="match status" value="1"/>
</dbReference>
<feature type="signal peptide" evidence="4">
    <location>
        <begin position="1"/>
        <end position="19"/>
    </location>
</feature>
<dbReference type="PANTHER" id="PTHR42732">
    <property type="entry name" value="BETA-GALACTOSIDASE"/>
    <property type="match status" value="1"/>
</dbReference>
<dbReference type="InterPro" id="IPR006104">
    <property type="entry name" value="Glyco_hydro_2_N"/>
</dbReference>
<evidence type="ECO:0000259" key="7">
    <source>
        <dbReference type="Pfam" id="PF02837"/>
    </source>
</evidence>
<name>A0A6C2U4B3_PONDE</name>
<dbReference type="InterPro" id="IPR006102">
    <property type="entry name" value="Ig-like_GH2"/>
</dbReference>